<reference evidence="2" key="1">
    <citation type="submission" date="2022-07" db="EMBL/GenBank/DDBJ databases">
        <title>Genome analysis of Parmales, a sister group of diatoms, reveals the evolutionary specialization of diatoms from phago-mixotrophs to photoautotrophs.</title>
        <authorList>
            <person name="Ban H."/>
            <person name="Sato S."/>
            <person name="Yoshikawa S."/>
            <person name="Kazumasa Y."/>
            <person name="Nakamura Y."/>
            <person name="Ichinomiya M."/>
            <person name="Saitoh K."/>
            <person name="Sato N."/>
            <person name="Blanc-Mathieu R."/>
            <person name="Endo H."/>
            <person name="Kuwata A."/>
            <person name="Ogata H."/>
        </authorList>
    </citation>
    <scope>NUCLEOTIDE SEQUENCE</scope>
</reference>
<feature type="non-terminal residue" evidence="2">
    <location>
        <position position="1"/>
    </location>
</feature>
<feature type="compositionally biased region" description="Polar residues" evidence="1">
    <location>
        <begin position="46"/>
        <end position="62"/>
    </location>
</feature>
<gene>
    <name evidence="2" type="ORF">TrRE_jg5478</name>
</gene>
<evidence type="ECO:0000313" key="3">
    <source>
        <dbReference type="Proteomes" id="UP001165082"/>
    </source>
</evidence>
<dbReference type="Proteomes" id="UP001165082">
    <property type="component" value="Unassembled WGS sequence"/>
</dbReference>
<dbReference type="AlphaFoldDB" id="A0A9W6ZCM6"/>
<organism evidence="2 3">
    <name type="scientific">Triparma retinervis</name>
    <dbReference type="NCBI Taxonomy" id="2557542"/>
    <lineage>
        <taxon>Eukaryota</taxon>
        <taxon>Sar</taxon>
        <taxon>Stramenopiles</taxon>
        <taxon>Ochrophyta</taxon>
        <taxon>Bolidophyceae</taxon>
        <taxon>Parmales</taxon>
        <taxon>Triparmaceae</taxon>
        <taxon>Triparma</taxon>
    </lineage>
</organism>
<sequence length="169" mass="18453">TNTPLAPERKLDPDIQVLIEKKSEEDTCWEIEECEYCKDDDDSPACASTNKKQPLSCISTPPPDSSEQVSTYLIYAPCDSTEGDRFWNLVLFQVLVAAVGCGAMVVARKEIGGTLNEFDRRKRDGYTPQKLGGKGSEREEEEVSFLGERERMRGNAGGGGGGGGDIELV</sequence>
<dbReference type="OrthoDB" id="10414189at2759"/>
<proteinExistence type="predicted"/>
<comment type="caution">
    <text evidence="2">The sequence shown here is derived from an EMBL/GenBank/DDBJ whole genome shotgun (WGS) entry which is preliminary data.</text>
</comment>
<evidence type="ECO:0000256" key="1">
    <source>
        <dbReference type="SAM" id="MobiDB-lite"/>
    </source>
</evidence>
<feature type="region of interest" description="Disordered" evidence="1">
    <location>
        <begin position="123"/>
        <end position="169"/>
    </location>
</feature>
<protein>
    <submittedName>
        <fullName evidence="2">Uncharacterized protein</fullName>
    </submittedName>
</protein>
<feature type="compositionally biased region" description="Gly residues" evidence="1">
    <location>
        <begin position="155"/>
        <end position="169"/>
    </location>
</feature>
<evidence type="ECO:0000313" key="2">
    <source>
        <dbReference type="EMBL" id="GMH48862.1"/>
    </source>
</evidence>
<dbReference type="EMBL" id="BRXZ01003167">
    <property type="protein sequence ID" value="GMH48862.1"/>
    <property type="molecule type" value="Genomic_DNA"/>
</dbReference>
<keyword evidence="3" id="KW-1185">Reference proteome</keyword>
<name>A0A9W6ZCM6_9STRA</name>
<feature type="region of interest" description="Disordered" evidence="1">
    <location>
        <begin position="39"/>
        <end position="62"/>
    </location>
</feature>
<accession>A0A9W6ZCM6</accession>